<keyword evidence="3" id="KW-1185">Reference proteome</keyword>
<dbReference type="AlphaFoldDB" id="A0A811LS65"/>
<feature type="compositionally biased region" description="Low complexity" evidence="1">
    <location>
        <begin position="121"/>
        <end position="135"/>
    </location>
</feature>
<dbReference type="Proteomes" id="UP000614601">
    <property type="component" value="Unassembled WGS sequence"/>
</dbReference>
<feature type="compositionally biased region" description="Polar residues" evidence="1">
    <location>
        <begin position="81"/>
        <end position="93"/>
    </location>
</feature>
<reference evidence="2" key="1">
    <citation type="submission" date="2020-09" db="EMBL/GenBank/DDBJ databases">
        <authorList>
            <person name="Kikuchi T."/>
        </authorList>
    </citation>
    <scope>NUCLEOTIDE SEQUENCE</scope>
    <source>
        <strain evidence="2">SH1</strain>
    </source>
</reference>
<feature type="region of interest" description="Disordered" evidence="1">
    <location>
        <begin position="172"/>
        <end position="201"/>
    </location>
</feature>
<feature type="region of interest" description="Disordered" evidence="1">
    <location>
        <begin position="27"/>
        <end position="150"/>
    </location>
</feature>
<evidence type="ECO:0000256" key="1">
    <source>
        <dbReference type="SAM" id="MobiDB-lite"/>
    </source>
</evidence>
<dbReference type="EMBL" id="CAJFDH010000006">
    <property type="protein sequence ID" value="CAD5230229.1"/>
    <property type="molecule type" value="Genomic_DNA"/>
</dbReference>
<gene>
    <name evidence="2" type="ORF">BOKJ2_LOCUS14031</name>
</gene>
<feature type="compositionally biased region" description="Basic and acidic residues" evidence="1">
    <location>
        <begin position="28"/>
        <end position="37"/>
    </location>
</feature>
<dbReference type="Proteomes" id="UP000783686">
    <property type="component" value="Unassembled WGS sequence"/>
</dbReference>
<comment type="caution">
    <text evidence="2">The sequence shown here is derived from an EMBL/GenBank/DDBJ whole genome shotgun (WGS) entry which is preliminary data.</text>
</comment>
<proteinExistence type="predicted"/>
<dbReference type="EMBL" id="CAJFCW020000006">
    <property type="protein sequence ID" value="CAG9127620.1"/>
    <property type="molecule type" value="Genomic_DNA"/>
</dbReference>
<accession>A0A811LS65</accession>
<organism evidence="2 3">
    <name type="scientific">Bursaphelenchus okinawaensis</name>
    <dbReference type="NCBI Taxonomy" id="465554"/>
    <lineage>
        <taxon>Eukaryota</taxon>
        <taxon>Metazoa</taxon>
        <taxon>Ecdysozoa</taxon>
        <taxon>Nematoda</taxon>
        <taxon>Chromadorea</taxon>
        <taxon>Rhabditida</taxon>
        <taxon>Tylenchina</taxon>
        <taxon>Tylenchomorpha</taxon>
        <taxon>Aphelenchoidea</taxon>
        <taxon>Aphelenchoididae</taxon>
        <taxon>Bursaphelenchus</taxon>
    </lineage>
</organism>
<feature type="compositionally biased region" description="Low complexity" evidence="1">
    <location>
        <begin position="44"/>
        <end position="73"/>
    </location>
</feature>
<evidence type="ECO:0000313" key="2">
    <source>
        <dbReference type="EMBL" id="CAD5230229.1"/>
    </source>
</evidence>
<name>A0A811LS65_9BILA</name>
<protein>
    <submittedName>
        <fullName evidence="2">Uncharacterized protein</fullName>
    </submittedName>
</protein>
<evidence type="ECO:0000313" key="3">
    <source>
        <dbReference type="Proteomes" id="UP000614601"/>
    </source>
</evidence>
<sequence length="243" mass="26104">MVFDADLYLFKKSHQVSIIAQTVNIHNGDQEPIKVDESTGETPSFAVSDVSSSAVLESSSSEETSSSETSLVSEESERSQESTGSTQSDYSILSTESLDSAETETSETSAEPSESLESETSETSQSSESSSTSESTETEPSETAVPEPVRFLCESLGISDSDESNLLEESSLFSKSNSFDTCSEEDDPFRGLGELNMNPTDADLGDDFNNLSVSTAASISLLDYEADQISEDFEEVDVKDVTQ</sequence>